<feature type="compositionally biased region" description="Pro residues" evidence="3">
    <location>
        <begin position="33"/>
        <end position="42"/>
    </location>
</feature>
<evidence type="ECO:0000256" key="3">
    <source>
        <dbReference type="SAM" id="MobiDB-lite"/>
    </source>
</evidence>
<dbReference type="Pfam" id="PF17973">
    <property type="entry name" value="bMG10"/>
    <property type="match status" value="1"/>
</dbReference>
<dbReference type="InterPro" id="IPR041462">
    <property type="entry name" value="Bact_A2M_MG6"/>
</dbReference>
<dbReference type="Pfam" id="PF07703">
    <property type="entry name" value="A2M_BRD"/>
    <property type="match status" value="1"/>
</dbReference>
<evidence type="ECO:0000313" key="7">
    <source>
        <dbReference type="EMBL" id="GLK86022.1"/>
    </source>
</evidence>
<evidence type="ECO:0000259" key="5">
    <source>
        <dbReference type="SMART" id="SM01359"/>
    </source>
</evidence>
<evidence type="ECO:0000256" key="2">
    <source>
        <dbReference type="ARBA" id="ARBA00022729"/>
    </source>
</evidence>
<dbReference type="InterPro" id="IPR026284">
    <property type="entry name" value="A2MG_proteobact"/>
</dbReference>
<dbReference type="Pfam" id="PF17972">
    <property type="entry name" value="bMG5"/>
    <property type="match status" value="1"/>
</dbReference>
<dbReference type="PANTHER" id="PTHR40094">
    <property type="entry name" value="ALPHA-2-MACROGLOBULIN HOMOLOG"/>
    <property type="match status" value="1"/>
</dbReference>
<dbReference type="RefSeq" id="WP_213360004.1">
    <property type="nucleotide sequence ID" value="NZ_BSFM01000017.1"/>
</dbReference>
<dbReference type="Gene3D" id="2.60.40.1930">
    <property type="match status" value="1"/>
</dbReference>
<protein>
    <submittedName>
        <fullName evidence="7">Alpha-2-macroglobulin</fullName>
    </submittedName>
</protein>
<dbReference type="SUPFAM" id="SSF48239">
    <property type="entry name" value="Terpenoid cyclases/Protein prenyltransferases"/>
    <property type="match status" value="1"/>
</dbReference>
<dbReference type="InterPro" id="IPR021868">
    <property type="entry name" value="Alpha_2_Macroglob_MG3"/>
</dbReference>
<evidence type="ECO:0000313" key="8">
    <source>
        <dbReference type="Proteomes" id="UP001143330"/>
    </source>
</evidence>
<dbReference type="PANTHER" id="PTHR40094:SF1">
    <property type="entry name" value="UBIQUITIN DOMAIN-CONTAINING PROTEIN"/>
    <property type="match status" value="1"/>
</dbReference>
<keyword evidence="8" id="KW-1185">Reference proteome</keyword>
<gene>
    <name evidence="7" type="ORF">GCM10017653_40920</name>
</gene>
<comment type="caution">
    <text evidence="7">The sequence shown here is derived from an EMBL/GenBank/DDBJ whole genome shotgun (WGS) entry which is preliminary data.</text>
</comment>
<dbReference type="Gene3D" id="1.50.10.20">
    <property type="match status" value="1"/>
</dbReference>
<dbReference type="Gene3D" id="1.25.40.10">
    <property type="entry name" value="Tetratricopeptide repeat domain"/>
    <property type="match status" value="1"/>
</dbReference>
<dbReference type="InterPro" id="IPR051802">
    <property type="entry name" value="YfhM-like"/>
</dbReference>
<dbReference type="GO" id="GO:0004866">
    <property type="term" value="F:endopeptidase inhibitor activity"/>
    <property type="evidence" value="ECO:0007669"/>
    <property type="project" value="InterPro"/>
</dbReference>
<dbReference type="InterPro" id="IPR049120">
    <property type="entry name" value="A2M_bMG2"/>
</dbReference>
<dbReference type="InterPro" id="IPR041203">
    <property type="entry name" value="Bact_A2M_MG5"/>
</dbReference>
<keyword evidence="2 4" id="KW-0732">Signal</keyword>
<evidence type="ECO:0000256" key="1">
    <source>
        <dbReference type="ARBA" id="ARBA00010556"/>
    </source>
</evidence>
<dbReference type="CDD" id="cd02891">
    <property type="entry name" value="A2M_like"/>
    <property type="match status" value="1"/>
</dbReference>
<feature type="compositionally biased region" description="Low complexity" evidence="3">
    <location>
        <begin position="43"/>
        <end position="76"/>
    </location>
</feature>
<comment type="similarity">
    <text evidence="1">Belongs to the protease inhibitor I39 (alpha-2-macroglobulin) family. Bacterial alpha-2-macroglobulin subfamily.</text>
</comment>
<dbReference type="InterPro" id="IPR011625">
    <property type="entry name" value="A2M_N_BRD"/>
</dbReference>
<dbReference type="InterPro" id="IPR002890">
    <property type="entry name" value="MG2"/>
</dbReference>
<evidence type="ECO:0000259" key="6">
    <source>
        <dbReference type="SMART" id="SM01360"/>
    </source>
</evidence>
<reference evidence="7" key="1">
    <citation type="journal article" date="2014" name="Int. J. Syst. Evol. Microbiol.">
        <title>Complete genome sequence of Corynebacterium casei LMG S-19264T (=DSM 44701T), isolated from a smear-ripened cheese.</title>
        <authorList>
            <consortium name="US DOE Joint Genome Institute (JGI-PGF)"/>
            <person name="Walter F."/>
            <person name="Albersmeier A."/>
            <person name="Kalinowski J."/>
            <person name="Ruckert C."/>
        </authorList>
    </citation>
    <scope>NUCLEOTIDE SEQUENCE</scope>
    <source>
        <strain evidence="7">VKM B-2789</strain>
    </source>
</reference>
<reference evidence="7" key="2">
    <citation type="submission" date="2023-01" db="EMBL/GenBank/DDBJ databases">
        <authorList>
            <person name="Sun Q."/>
            <person name="Evtushenko L."/>
        </authorList>
    </citation>
    <scope>NUCLEOTIDE SEQUENCE</scope>
    <source>
        <strain evidence="7">VKM B-2789</strain>
    </source>
</reference>
<accession>A0A9W6NCU6</accession>
<dbReference type="InterPro" id="IPR001599">
    <property type="entry name" value="Macroglobln_a2"/>
</dbReference>
<dbReference type="Pfam" id="PF11974">
    <property type="entry name" value="bMG3"/>
    <property type="match status" value="1"/>
</dbReference>
<dbReference type="InterPro" id="IPR041246">
    <property type="entry name" value="Bact_MG10"/>
</dbReference>
<dbReference type="Proteomes" id="UP001143330">
    <property type="component" value="Unassembled WGS sequence"/>
</dbReference>
<dbReference type="InterPro" id="IPR008930">
    <property type="entry name" value="Terpenoid_cyclase/PrenylTrfase"/>
</dbReference>
<feature type="region of interest" description="Disordered" evidence="3">
    <location>
        <begin position="31"/>
        <end position="82"/>
    </location>
</feature>
<feature type="chain" id="PRO_5040776169" evidence="4">
    <location>
        <begin position="30"/>
        <end position="1792"/>
    </location>
</feature>
<dbReference type="SMART" id="SM00028">
    <property type="entry name" value="TPR"/>
    <property type="match status" value="3"/>
</dbReference>
<dbReference type="Pfam" id="PF21142">
    <property type="entry name" value="A2M_bMG2"/>
    <property type="match status" value="1"/>
</dbReference>
<name>A0A9W6NCU6_9HYPH</name>
<organism evidence="7 8">
    <name type="scientific">Ancylobacter defluvii</name>
    <dbReference type="NCBI Taxonomy" id="1282440"/>
    <lineage>
        <taxon>Bacteria</taxon>
        <taxon>Pseudomonadati</taxon>
        <taxon>Pseudomonadota</taxon>
        <taxon>Alphaproteobacteria</taxon>
        <taxon>Hyphomicrobiales</taxon>
        <taxon>Xanthobacteraceae</taxon>
        <taxon>Ancylobacter</taxon>
    </lineage>
</organism>
<dbReference type="PIRSF" id="PIRSF038980">
    <property type="entry name" value="A2M_bac"/>
    <property type="match status" value="1"/>
</dbReference>
<dbReference type="InterPro" id="IPR011990">
    <property type="entry name" value="TPR-like_helical_dom_sf"/>
</dbReference>
<dbReference type="Pfam" id="PF17962">
    <property type="entry name" value="bMG6"/>
    <property type="match status" value="1"/>
</dbReference>
<dbReference type="InterPro" id="IPR019734">
    <property type="entry name" value="TPR_rpt"/>
</dbReference>
<dbReference type="Pfam" id="PF01835">
    <property type="entry name" value="MG2"/>
    <property type="match status" value="1"/>
</dbReference>
<feature type="signal peptide" evidence="4">
    <location>
        <begin position="1"/>
        <end position="29"/>
    </location>
</feature>
<feature type="domain" description="Alpha-2-macroglobulin bait region" evidence="5">
    <location>
        <begin position="928"/>
        <end position="1071"/>
    </location>
</feature>
<dbReference type="SMART" id="SM01359">
    <property type="entry name" value="A2M_N_2"/>
    <property type="match status" value="1"/>
</dbReference>
<dbReference type="EMBL" id="BSFM01000017">
    <property type="protein sequence ID" value="GLK86022.1"/>
    <property type="molecule type" value="Genomic_DNA"/>
</dbReference>
<feature type="domain" description="Alpha-2-macroglobulin" evidence="6">
    <location>
        <begin position="1132"/>
        <end position="1221"/>
    </location>
</feature>
<proteinExistence type="inferred from homology"/>
<dbReference type="SMART" id="SM01360">
    <property type="entry name" value="A2M"/>
    <property type="match status" value="1"/>
</dbReference>
<sequence>MSAAVRPATLVRAFAAPLVLAFLAGAALAQGAPPKPPAPLPKSPVTAPATAPVTAPAKPAVSQPAAAQPAAEPALPKTYSRPDLVESARRLQALVDRNRAPLEKPAAQLRRDADAALQAGDARSAADLYARLVRLAPDDSGLWMRLSRALAKIKPNNDESADTFLDRATAAAFLAYRRATTRNQQADALYAIGHLYAERSLWRAALDTLNLALVVRDVPAERSYYDSLRAEQGFRMLDYTVDSEAANPRACVQFSEELAKGPVDFASFVALSGPGGAVDKPAVSVDGQQLCVEGLRHGEAYGLTIRAGLPSVIAAEKLQKAADLTIYVRDRKPGVRFTGRAYVLPRTGPRSIPVVTVNTSRVAVEVLRVSDRSLIPTALDGDFRRDLGSYDLSQLKDGQAELVFSGELETASPLNEDTTTAFPVDEAVGTLKPGVYVLAARPGGDAANPDDDYATRSAQWFVVSDLGMTALSGSDGLHVLVRALGSARPVANAEIRLLAKSNELLATARTDANGAALFDAAITRGTEGFAPAVVVARGEADDYAFLSLEDQAFDLTDRGVGGRAAPGRMDAFLTAERGVYRSGETVHLTALLRNPQVAAVAGVPLTLVLKRPDGVEDRRALVDDQGAGGRATAFELMAGAMTGTWRVDAYVDPRGAPVGSTTFLVEDYVPERLALELSTTAKQIAPGTPITVDVLGRWLFGPPATGLDVSGEIELKVAKERAGWPGWRFGRADDGFTAQREPLPEARVTDAAGKASLAAVLPSAPATGQPLEAEIFVELDEGGGRAIRRSLTLPVAPAGSGLGVKPLWSGSGPAEGTSAAVEVAFIDAGGKQQPAAGVAWTLYRIENRYQWYRVGNSWDFEPVQATRKVADGTLDLAADQPRRLEVPVEWGRYRLEVTSGAGATRLSTAVGFEAGWGGGATADAPDRLDLTLDKPLYAAGDKLNVHMASRTAGSATVLIVGDGVLAMRTLDVPAGDSTVTFDVAANWAPGAYALAFLHRPLDVAAGRNPGRAIGLAWFGVDRAKRVLEVALAAPERIRPETTLSVPVEVKGAGAGEAYVTLALVDVGILNLTGFKTPDPDGFYLGQRQLGTQVRDFYGQLIDGMQGARGRLRSGGDAMDGGLQADPPTQPPLALFSGPVKLDGQGRATIDFAVPAFDGTGKLMAVAWSGEAVGHGDRDVVIRDPVVATTTLPRFLGAGDRSTLNLALDNVDGPAGDYTLSLVTEGPVKFGAAPARVTLAQGARQSLQVPLEGTGIGPAKVSVRLGGPDGLGVVRDYALEVRPAYPSISRRSVTALAPGASLTLSGDLVADLVPGTGRVTVSAGGDPAFDVPALMVALDRYPFACSEQLTSRAMPLLYAAELAKGLDLKNDPDKTIRDAIARLVARQGSDGSFGLWQAGGNDLFLDAYVSDFLTRARERGFAVPEVPFRLALDRLRNALSYAGDGATDDGTAYAIYVLARNGRAPLGDLRYVADAKMADVSSPFARGNIAAALGLLGDKGRAEKAFAAALELLPAQPEADLLGRADFGSQLRDAAGVATLAAEGGFPGTARTARARAVTLGNESGPTSTQEDAWLLLAARAAREGRGVSLDIDGSAHSGLFERIFEPSALTAHRTILTNRGSAPVDVAVSIDGPPSSPEPAAASGFALKRSYFDLAGNPADPSKVQQNQSLVVVLEAQEDEYAPSQVLLVDWLPAGFEIDNPALAVGSDAGALSWLGETTEAAHAEFRDTHFMAAFDRTQASEESKLLRVAYIVRAVSPGTYAHPPATVEDMYRPGRFARTGAGTSVVTERGR</sequence>
<evidence type="ECO:0000256" key="4">
    <source>
        <dbReference type="SAM" id="SignalP"/>
    </source>
</evidence>
<dbReference type="SUPFAM" id="SSF48452">
    <property type="entry name" value="TPR-like"/>
    <property type="match status" value="1"/>
</dbReference>